<feature type="transmembrane region" description="Helical" evidence="7">
    <location>
        <begin position="59"/>
        <end position="82"/>
    </location>
</feature>
<dbReference type="Proteomes" id="UP000694941">
    <property type="component" value="Unplaced"/>
</dbReference>
<evidence type="ECO:0000313" key="10">
    <source>
        <dbReference type="RefSeq" id="XP_022236284.1"/>
    </source>
</evidence>
<organism evidence="9 10">
    <name type="scientific">Limulus polyphemus</name>
    <name type="common">Atlantic horseshoe crab</name>
    <dbReference type="NCBI Taxonomy" id="6850"/>
    <lineage>
        <taxon>Eukaryota</taxon>
        <taxon>Metazoa</taxon>
        <taxon>Ecdysozoa</taxon>
        <taxon>Arthropoda</taxon>
        <taxon>Chelicerata</taxon>
        <taxon>Merostomata</taxon>
        <taxon>Xiphosura</taxon>
        <taxon>Limulidae</taxon>
        <taxon>Limulus</taxon>
    </lineage>
</organism>
<feature type="transmembrane region" description="Helical" evidence="7">
    <location>
        <begin position="178"/>
        <end position="202"/>
    </location>
</feature>
<evidence type="ECO:0000259" key="8">
    <source>
        <dbReference type="Pfam" id="PF01490"/>
    </source>
</evidence>
<proteinExistence type="inferred from homology"/>
<evidence type="ECO:0000256" key="5">
    <source>
        <dbReference type="ARBA" id="ARBA00023180"/>
    </source>
</evidence>
<evidence type="ECO:0000256" key="2">
    <source>
        <dbReference type="ARBA" id="ARBA00022692"/>
    </source>
</evidence>
<evidence type="ECO:0000256" key="7">
    <source>
        <dbReference type="SAM" id="Phobius"/>
    </source>
</evidence>
<dbReference type="GeneID" id="111083865"/>
<evidence type="ECO:0000256" key="3">
    <source>
        <dbReference type="ARBA" id="ARBA00022989"/>
    </source>
</evidence>
<accession>A0ABM1RY29</accession>
<dbReference type="PANTHER" id="PTHR16189">
    <property type="entry name" value="TRANSMEMBRANE PROTEIN 104-RELATED"/>
    <property type="match status" value="1"/>
</dbReference>
<feature type="transmembrane region" description="Helical" evidence="7">
    <location>
        <begin position="151"/>
        <end position="172"/>
    </location>
</feature>
<keyword evidence="4 7" id="KW-0472">Membrane</keyword>
<evidence type="ECO:0000256" key="6">
    <source>
        <dbReference type="ARBA" id="ARBA00038166"/>
    </source>
</evidence>
<gene>
    <name evidence="10" type="primary">LOC111083865</name>
</gene>
<feature type="transmembrane region" description="Helical" evidence="7">
    <location>
        <begin position="223"/>
        <end position="245"/>
    </location>
</feature>
<feature type="domain" description="Amino acid transporter transmembrane" evidence="8">
    <location>
        <begin position="6"/>
        <end position="238"/>
    </location>
</feature>
<dbReference type="InterPro" id="IPR013057">
    <property type="entry name" value="AA_transpt_TM"/>
</dbReference>
<name>A0ABM1RY29_LIMPO</name>
<reference evidence="10" key="1">
    <citation type="submission" date="2025-08" db="UniProtKB">
        <authorList>
            <consortium name="RefSeq"/>
        </authorList>
    </citation>
    <scope>IDENTIFICATION</scope>
    <source>
        <tissue evidence="10">Muscle</tissue>
    </source>
</reference>
<comment type="subcellular location">
    <subcellularLocation>
        <location evidence="1">Membrane</location>
        <topology evidence="1">Multi-pass membrane protein</topology>
    </subcellularLocation>
</comment>
<keyword evidence="3 7" id="KW-1133">Transmembrane helix</keyword>
<feature type="transmembrane region" description="Helical" evidence="7">
    <location>
        <begin position="110"/>
        <end position="130"/>
    </location>
</feature>
<dbReference type="RefSeq" id="XP_022236284.1">
    <property type="nucleotide sequence ID" value="XM_022380576.1"/>
</dbReference>
<dbReference type="Pfam" id="PF01490">
    <property type="entry name" value="Aa_trans"/>
    <property type="match status" value="1"/>
</dbReference>
<sequence>MIALATVALVKGRGRGTPPVADIRGVPNLFGVCVYSFMCHHSLPSLITPIRKKKRLFSLLIADYMLILAFYFLLSFTGMFTFNNLQDMYTLNFQPNKCSDSDTVVESVPFLQYFLSLFPVFTLSTNFPIIAITLRNNLKSLFLKDTKQYSFFLDHVLFPVITVLPPVAIAFATESLEMLVGITGSYAGAVIQYVVPAMLVYYARKDSLTSIGMGVKNQHSSPFYHTGWIVFVCAWAVACVAFVTVNHISNLLEI</sequence>
<evidence type="ECO:0000256" key="1">
    <source>
        <dbReference type="ARBA" id="ARBA00004141"/>
    </source>
</evidence>
<comment type="similarity">
    <text evidence="6">Belongs to the TMEM104 family.</text>
</comment>
<evidence type="ECO:0000256" key="4">
    <source>
        <dbReference type="ARBA" id="ARBA00023136"/>
    </source>
</evidence>
<keyword evidence="9" id="KW-1185">Reference proteome</keyword>
<dbReference type="PANTHER" id="PTHR16189:SF0">
    <property type="entry name" value="TRANSMEMBRANE PROTEIN 104"/>
    <property type="match status" value="1"/>
</dbReference>
<protein>
    <submittedName>
        <fullName evidence="10">Transmembrane protein 104-like</fullName>
    </submittedName>
</protein>
<keyword evidence="5" id="KW-0325">Glycoprotein</keyword>
<keyword evidence="2 7" id="KW-0812">Transmembrane</keyword>
<evidence type="ECO:0000313" key="9">
    <source>
        <dbReference type="Proteomes" id="UP000694941"/>
    </source>
</evidence>